<name>A0A1H3TMD4_9BACT</name>
<dbReference type="PIRSF" id="PIRSF038994">
    <property type="entry name" value="NagA"/>
    <property type="match status" value="1"/>
</dbReference>
<protein>
    <submittedName>
        <fullName evidence="7">N-acetylglucosamine-6-phosphate deacetylase</fullName>
    </submittedName>
</protein>
<evidence type="ECO:0000256" key="4">
    <source>
        <dbReference type="ARBA" id="ARBA00023277"/>
    </source>
</evidence>
<dbReference type="Proteomes" id="UP000199663">
    <property type="component" value="Unassembled WGS sequence"/>
</dbReference>
<dbReference type="EMBL" id="FNQC01000019">
    <property type="protein sequence ID" value="SDZ51453.1"/>
    <property type="molecule type" value="Genomic_DNA"/>
</dbReference>
<dbReference type="InterPro" id="IPR003764">
    <property type="entry name" value="GlcNAc_6-P_deAcase"/>
</dbReference>
<evidence type="ECO:0000313" key="7">
    <source>
        <dbReference type="EMBL" id="SDZ51453.1"/>
    </source>
</evidence>
<evidence type="ECO:0000256" key="5">
    <source>
        <dbReference type="PIRNR" id="PIRNR038994"/>
    </source>
</evidence>
<dbReference type="SUPFAM" id="SSF51556">
    <property type="entry name" value="Metallo-dependent hydrolases"/>
    <property type="match status" value="1"/>
</dbReference>
<dbReference type="PANTHER" id="PTHR11113:SF14">
    <property type="entry name" value="N-ACETYLGLUCOSAMINE-6-PHOSPHATE DEACETYLASE"/>
    <property type="match status" value="1"/>
</dbReference>
<comment type="similarity">
    <text evidence="1 5">Belongs to the metallo-dependent hydrolases superfamily. NagA family.</text>
</comment>
<evidence type="ECO:0000256" key="1">
    <source>
        <dbReference type="ARBA" id="ARBA00010716"/>
    </source>
</evidence>
<keyword evidence="8" id="KW-1185">Reference proteome</keyword>
<evidence type="ECO:0000259" key="6">
    <source>
        <dbReference type="Pfam" id="PF01979"/>
    </source>
</evidence>
<feature type="domain" description="Amidohydrolase-related" evidence="6">
    <location>
        <begin position="40"/>
        <end position="378"/>
    </location>
</feature>
<gene>
    <name evidence="7" type="ORF">SAMN05444412_11932</name>
</gene>
<dbReference type="Gene3D" id="2.30.40.10">
    <property type="entry name" value="Urease, subunit C, domain 1"/>
    <property type="match status" value="1"/>
</dbReference>
<evidence type="ECO:0000313" key="8">
    <source>
        <dbReference type="Proteomes" id="UP000199663"/>
    </source>
</evidence>
<organism evidence="7 8">
    <name type="scientific">Rhodonellum ikkaensis</name>
    <dbReference type="NCBI Taxonomy" id="336829"/>
    <lineage>
        <taxon>Bacteria</taxon>
        <taxon>Pseudomonadati</taxon>
        <taxon>Bacteroidota</taxon>
        <taxon>Cytophagia</taxon>
        <taxon>Cytophagales</taxon>
        <taxon>Cytophagaceae</taxon>
        <taxon>Rhodonellum</taxon>
    </lineage>
</organism>
<dbReference type="Gene3D" id="3.20.20.140">
    <property type="entry name" value="Metal-dependent hydrolases"/>
    <property type="match status" value="1"/>
</dbReference>
<reference evidence="7 8" key="1">
    <citation type="submission" date="2016-10" db="EMBL/GenBank/DDBJ databases">
        <authorList>
            <person name="Varghese N."/>
            <person name="Submissions S."/>
        </authorList>
    </citation>
    <scope>NUCLEOTIDE SEQUENCE [LARGE SCALE GENOMIC DNA]</scope>
    <source>
        <strain evidence="7 8">DSM 17997</strain>
    </source>
</reference>
<evidence type="ECO:0000256" key="2">
    <source>
        <dbReference type="ARBA" id="ARBA00022723"/>
    </source>
</evidence>
<sequence length="382" mass="42219">MKHSMEGLHYKSLKTIRVDIEQDIISNIAEIKSSKNNYWIAPGLVDLQVNGFRGKDFNQEDTNIEDVELITKYLWETGVTTYFPTLITNSDANIRHSIKNIVHAFKEKSIKETIGGIHLEGPFLSKENGPRGAHPLEFIQAPNWDLFCKWQEIAEGKIKMITLSPEWLASTAFISKCVDRGVVVAIGHTAASPAQIQEAVAAGASISTHLGNATHAMLPRHSNYIWEQLASEGLWSTIIADGFHLPDSLLKVLLKVKPEMTVLVSDATKFAGMKPGRYHSHIGGDIELDQQGRLFMKDSPDFLAGSAKSLLDCIENLSNRQITSLAKAIDMASIKALEAIKARPSFGLEIGKKADLMVFEQVEGKINIVQTIKAGKIVYSRT</sequence>
<dbReference type="InterPro" id="IPR032466">
    <property type="entry name" value="Metal_Hydrolase"/>
</dbReference>
<proteinExistence type="inferred from homology"/>
<dbReference type="PANTHER" id="PTHR11113">
    <property type="entry name" value="N-ACETYLGLUCOSAMINE-6-PHOSPHATE DEACETYLASE"/>
    <property type="match status" value="1"/>
</dbReference>
<keyword evidence="2" id="KW-0479">Metal-binding</keyword>
<dbReference type="RefSeq" id="WP_026333862.1">
    <property type="nucleotide sequence ID" value="NZ_FNQC01000019.1"/>
</dbReference>
<comment type="caution">
    <text evidence="7">The sequence shown here is derived from an EMBL/GenBank/DDBJ whole genome shotgun (WGS) entry which is preliminary data.</text>
</comment>
<keyword evidence="4 5" id="KW-0119">Carbohydrate metabolism</keyword>
<evidence type="ECO:0000256" key="3">
    <source>
        <dbReference type="ARBA" id="ARBA00022801"/>
    </source>
</evidence>
<dbReference type="InterPro" id="IPR006680">
    <property type="entry name" value="Amidohydro-rel"/>
</dbReference>
<keyword evidence="3 5" id="KW-0378">Hydrolase</keyword>
<accession>A0A1H3TMD4</accession>
<dbReference type="Pfam" id="PF01979">
    <property type="entry name" value="Amidohydro_1"/>
    <property type="match status" value="1"/>
</dbReference>
<dbReference type="InterPro" id="IPR011059">
    <property type="entry name" value="Metal-dep_hydrolase_composite"/>
</dbReference>